<name>A0A1S7LF29_MAGMO</name>
<evidence type="ECO:0000256" key="2">
    <source>
        <dbReference type="ARBA" id="ARBA00023315"/>
    </source>
</evidence>
<reference evidence="4" key="1">
    <citation type="submission" date="2015-04" db="EMBL/GenBank/DDBJ databases">
        <authorList>
            <person name="Syromyatnikov M.Y."/>
            <person name="Popov V.N."/>
        </authorList>
    </citation>
    <scope>NUCLEOTIDE SEQUENCE</scope>
    <source>
        <strain evidence="4">MO-1</strain>
    </source>
</reference>
<dbReference type="AlphaFoldDB" id="A0A1S7LF29"/>
<dbReference type="Pfam" id="PF00583">
    <property type="entry name" value="Acetyltransf_1"/>
    <property type="match status" value="1"/>
</dbReference>
<evidence type="ECO:0000256" key="1">
    <source>
        <dbReference type="ARBA" id="ARBA00022679"/>
    </source>
</evidence>
<organism evidence="4">
    <name type="scientific">Magnetococcus massalia (strain MO-1)</name>
    <dbReference type="NCBI Taxonomy" id="451514"/>
    <lineage>
        <taxon>Bacteria</taxon>
        <taxon>Pseudomonadati</taxon>
        <taxon>Pseudomonadota</taxon>
        <taxon>Magnetococcia</taxon>
        <taxon>Magnetococcales</taxon>
        <taxon>Magnetococcaceae</taxon>
        <taxon>Magnetococcus</taxon>
    </lineage>
</organism>
<dbReference type="EMBL" id="LO017727">
    <property type="protein sequence ID" value="CRH04416.1"/>
    <property type="molecule type" value="Genomic_DNA"/>
</dbReference>
<gene>
    <name evidence="4" type="ORF">MAGMO_0202</name>
</gene>
<feature type="domain" description="N-acetyltransferase" evidence="3">
    <location>
        <begin position="3"/>
        <end position="160"/>
    </location>
</feature>
<dbReference type="PROSITE" id="PS51186">
    <property type="entry name" value="GNAT"/>
    <property type="match status" value="1"/>
</dbReference>
<keyword evidence="2" id="KW-0012">Acyltransferase</keyword>
<dbReference type="SUPFAM" id="SSF55729">
    <property type="entry name" value="Acyl-CoA N-acyltransferases (Nat)"/>
    <property type="match status" value="1"/>
</dbReference>
<dbReference type="Gene3D" id="3.40.630.30">
    <property type="match status" value="1"/>
</dbReference>
<accession>A0A1S7LF29</accession>
<evidence type="ECO:0000313" key="4">
    <source>
        <dbReference type="EMBL" id="CRH04416.1"/>
    </source>
</evidence>
<keyword evidence="1 4" id="KW-0808">Transferase</keyword>
<protein>
    <submittedName>
        <fullName evidence="4">Putative GCN5-related N-acetyltransferase</fullName>
    </submittedName>
</protein>
<dbReference type="GO" id="GO:0016747">
    <property type="term" value="F:acyltransferase activity, transferring groups other than amino-acyl groups"/>
    <property type="evidence" value="ECO:0007669"/>
    <property type="project" value="InterPro"/>
</dbReference>
<dbReference type="InterPro" id="IPR016181">
    <property type="entry name" value="Acyl_CoA_acyltransferase"/>
</dbReference>
<proteinExistence type="predicted"/>
<dbReference type="InterPro" id="IPR000182">
    <property type="entry name" value="GNAT_dom"/>
</dbReference>
<evidence type="ECO:0000259" key="3">
    <source>
        <dbReference type="PROSITE" id="PS51186"/>
    </source>
</evidence>
<sequence length="160" mass="18158">MACQVRLAQQTDAPQVVALVDELLREIMQRSEMPAFALDSHQSRQQLTRWLAEGSYTVLLAEEADQAVGCLTMEHGRALYAQGRCATVREFYVAPHRRSQGVGKQLMERAIRRAASQGLRRLELTTPPIPAFERSVGFYQKHGFEITGGYKMKRIIEPWP</sequence>
<dbReference type="PANTHER" id="PTHR43877">
    <property type="entry name" value="AMINOALKYLPHOSPHONATE N-ACETYLTRANSFERASE-RELATED-RELATED"/>
    <property type="match status" value="1"/>
</dbReference>
<dbReference type="CDD" id="cd04301">
    <property type="entry name" value="NAT_SF"/>
    <property type="match status" value="1"/>
</dbReference>
<dbReference type="InterPro" id="IPR050832">
    <property type="entry name" value="Bact_Acetyltransf"/>
</dbReference>